<name>A0A345L203_9CAUD</name>
<gene>
    <name evidence="1" type="primary">197</name>
    <name evidence="1" type="ORF">SEA_BLUEEYEDBEAUTY_197</name>
</gene>
<dbReference type="Proteomes" id="UP000258408">
    <property type="component" value="Segment"/>
</dbReference>
<accession>A0A345L203</accession>
<evidence type="ECO:0000313" key="1">
    <source>
        <dbReference type="EMBL" id="AXH49305.1"/>
    </source>
</evidence>
<sequence length="60" mass="6979">MVALAGQTQSTGDGFMKKHHMTKYRKAQAFIKTRREIARVRSRWLKYGCACGHHNMRGDR</sequence>
<dbReference type="KEGG" id="vg:55599987"/>
<dbReference type="RefSeq" id="YP_009839358.1">
    <property type="nucleotide sequence ID" value="NC_048720.1"/>
</dbReference>
<keyword evidence="2" id="KW-1185">Reference proteome</keyword>
<protein>
    <submittedName>
        <fullName evidence="1">Uncharacterized protein</fullName>
    </submittedName>
</protein>
<dbReference type="EMBL" id="MH536814">
    <property type="protein sequence ID" value="AXH49305.1"/>
    <property type="molecule type" value="Genomic_DNA"/>
</dbReference>
<proteinExistence type="predicted"/>
<reference evidence="1 2" key="1">
    <citation type="submission" date="2018-06" db="EMBL/GenBank/DDBJ databases">
        <authorList>
            <person name="Luttrell C.E."/>
            <person name="Myers K.N."/>
            <person name="Simpson A.N."/>
            <person name="Sulollari A."/>
            <person name="Suri N."/>
            <person name="Nayek S."/>
            <person name="Bhuiyan S."/>
            <person name="Smith B.R."/>
            <person name="Hughes L.E."/>
            <person name="Garlena R.A."/>
            <person name="Russell D.A."/>
            <person name="Pope W.H."/>
            <person name="Jacobs-Sera D."/>
            <person name="Hatfull G.F."/>
        </authorList>
    </citation>
    <scope>NUCLEOTIDE SEQUENCE [LARGE SCALE GENOMIC DNA]</scope>
</reference>
<dbReference type="GeneID" id="55599987"/>
<organism evidence="1 2">
    <name type="scientific">Streptomyces phage Blueeyedbeauty</name>
    <dbReference type="NCBI Taxonomy" id="2250336"/>
    <lineage>
        <taxon>Viruses</taxon>
        <taxon>Duplodnaviria</taxon>
        <taxon>Heunggongvirae</taxon>
        <taxon>Uroviricota</taxon>
        <taxon>Caudoviricetes</taxon>
        <taxon>Stanwilliamsviridae</taxon>
        <taxon>Loccivirinae</taxon>
        <taxon>Annadreamyvirus</taxon>
        <taxon>Annadreamyvirus blueeyedbeauty</taxon>
    </lineage>
</organism>
<evidence type="ECO:0000313" key="2">
    <source>
        <dbReference type="Proteomes" id="UP000258408"/>
    </source>
</evidence>